<dbReference type="STRING" id="35608.A0A2U1N2X5"/>
<dbReference type="InterPro" id="IPR045864">
    <property type="entry name" value="aa-tRNA-synth_II/BPL/LPL"/>
</dbReference>
<dbReference type="EC" id="6.1.1.3" evidence="2"/>
<dbReference type="AlphaFoldDB" id="A0A2U1N2X5"/>
<dbReference type="InterPro" id="IPR002320">
    <property type="entry name" value="Thr-tRNA-ligase_IIa"/>
</dbReference>
<keyword evidence="5" id="KW-0067">ATP-binding</keyword>
<comment type="caution">
    <text evidence="11">The sequence shown here is derived from an EMBL/GenBank/DDBJ whole genome shotgun (WGS) entry which is preliminary data.</text>
</comment>
<dbReference type="GO" id="GO:0004829">
    <property type="term" value="F:threonine-tRNA ligase activity"/>
    <property type="evidence" value="ECO:0007669"/>
    <property type="project" value="UniProtKB-EC"/>
</dbReference>
<comment type="similarity">
    <text evidence="1">Belongs to the class-II aminoacyl-tRNA synthetase family.</text>
</comment>
<dbReference type="Gene3D" id="3.30.930.10">
    <property type="entry name" value="Bira Bifunctional Protein, Domain 2"/>
    <property type="match status" value="1"/>
</dbReference>
<evidence type="ECO:0000256" key="9">
    <source>
        <dbReference type="ARBA" id="ARBA00049515"/>
    </source>
</evidence>
<reference evidence="11 12" key="1">
    <citation type="journal article" date="2018" name="Mol. Plant">
        <title>The genome of Artemisia annua provides insight into the evolution of Asteraceae family and artemisinin biosynthesis.</title>
        <authorList>
            <person name="Shen Q."/>
            <person name="Zhang L."/>
            <person name="Liao Z."/>
            <person name="Wang S."/>
            <person name="Yan T."/>
            <person name="Shi P."/>
            <person name="Liu M."/>
            <person name="Fu X."/>
            <person name="Pan Q."/>
            <person name="Wang Y."/>
            <person name="Lv Z."/>
            <person name="Lu X."/>
            <person name="Zhang F."/>
            <person name="Jiang W."/>
            <person name="Ma Y."/>
            <person name="Chen M."/>
            <person name="Hao X."/>
            <person name="Li L."/>
            <person name="Tang Y."/>
            <person name="Lv G."/>
            <person name="Zhou Y."/>
            <person name="Sun X."/>
            <person name="Brodelius P.E."/>
            <person name="Rose J.K.C."/>
            <person name="Tang K."/>
        </authorList>
    </citation>
    <scope>NUCLEOTIDE SEQUENCE [LARGE SCALE GENOMIC DNA]</scope>
    <source>
        <strain evidence="12">cv. Huhao1</strain>
        <tissue evidence="11">Leaf</tissue>
    </source>
</reference>
<accession>A0A2U1N2X5</accession>
<keyword evidence="4" id="KW-0547">Nucleotide-binding</keyword>
<gene>
    <name evidence="11" type="ORF">CTI12_AA239160</name>
</gene>
<dbReference type="InterPro" id="IPR006195">
    <property type="entry name" value="aa-tRNA-synth_II"/>
</dbReference>
<protein>
    <recommendedName>
        <fullName evidence="2">threonine--tRNA ligase</fullName>
        <ecNumber evidence="2">6.1.1.3</ecNumber>
    </recommendedName>
    <alternativeName>
        <fullName evidence="8">Threonyl-tRNA synthetase</fullName>
    </alternativeName>
</protein>
<dbReference type="PANTHER" id="PTHR11451">
    <property type="entry name" value="THREONINE-TRNA LIGASE"/>
    <property type="match status" value="1"/>
</dbReference>
<dbReference type="Pfam" id="PF00587">
    <property type="entry name" value="tRNA-synt_2b"/>
    <property type="match status" value="1"/>
</dbReference>
<proteinExistence type="inferred from homology"/>
<dbReference type="Proteomes" id="UP000245207">
    <property type="component" value="Unassembled WGS sequence"/>
</dbReference>
<evidence type="ECO:0000256" key="5">
    <source>
        <dbReference type="ARBA" id="ARBA00022840"/>
    </source>
</evidence>
<dbReference type="PANTHER" id="PTHR11451:SF46">
    <property type="entry name" value="THREONINE--TRNA LIGASE"/>
    <property type="match status" value="1"/>
</dbReference>
<evidence type="ECO:0000256" key="7">
    <source>
        <dbReference type="ARBA" id="ARBA00023146"/>
    </source>
</evidence>
<keyword evidence="3" id="KW-0436">Ligase</keyword>
<keyword evidence="6" id="KW-0648">Protein biosynthesis</keyword>
<comment type="catalytic activity">
    <reaction evidence="9">
        <text>tRNA(Thr) + L-threonine + ATP = L-threonyl-tRNA(Thr) + AMP + diphosphate + H(+)</text>
        <dbReference type="Rhea" id="RHEA:24624"/>
        <dbReference type="Rhea" id="RHEA-COMP:9670"/>
        <dbReference type="Rhea" id="RHEA-COMP:9704"/>
        <dbReference type="ChEBI" id="CHEBI:15378"/>
        <dbReference type="ChEBI" id="CHEBI:30616"/>
        <dbReference type="ChEBI" id="CHEBI:33019"/>
        <dbReference type="ChEBI" id="CHEBI:57926"/>
        <dbReference type="ChEBI" id="CHEBI:78442"/>
        <dbReference type="ChEBI" id="CHEBI:78534"/>
        <dbReference type="ChEBI" id="CHEBI:456215"/>
        <dbReference type="EC" id="6.1.1.3"/>
    </reaction>
</comment>
<dbReference type="SUPFAM" id="SSF55681">
    <property type="entry name" value="Class II aaRS and biotin synthetases"/>
    <property type="match status" value="1"/>
</dbReference>
<dbReference type="PRINTS" id="PR01047">
    <property type="entry name" value="TRNASYNTHTHR"/>
</dbReference>
<evidence type="ECO:0000256" key="4">
    <source>
        <dbReference type="ARBA" id="ARBA00022741"/>
    </source>
</evidence>
<dbReference type="EMBL" id="PKPP01003750">
    <property type="protein sequence ID" value="PWA67858.1"/>
    <property type="molecule type" value="Genomic_DNA"/>
</dbReference>
<evidence type="ECO:0000313" key="11">
    <source>
        <dbReference type="EMBL" id="PWA67858.1"/>
    </source>
</evidence>
<keyword evidence="12" id="KW-1185">Reference proteome</keyword>
<feature type="domain" description="Aminoacyl-transfer RNA synthetases class-II family profile" evidence="10">
    <location>
        <begin position="50"/>
        <end position="181"/>
    </location>
</feature>
<dbReference type="PROSITE" id="PS50862">
    <property type="entry name" value="AA_TRNA_LIGASE_II"/>
    <property type="match status" value="1"/>
</dbReference>
<dbReference type="GO" id="GO:0006435">
    <property type="term" value="P:threonyl-tRNA aminoacylation"/>
    <property type="evidence" value="ECO:0007669"/>
    <property type="project" value="InterPro"/>
</dbReference>
<dbReference type="GO" id="GO:0005739">
    <property type="term" value="C:mitochondrion"/>
    <property type="evidence" value="ECO:0007669"/>
    <property type="project" value="TreeGrafter"/>
</dbReference>
<evidence type="ECO:0000259" key="10">
    <source>
        <dbReference type="PROSITE" id="PS50862"/>
    </source>
</evidence>
<sequence>MACFSYVFLIDPLRNSLLCSKKPKSMTTGSWERSMNCSFSIHIRSCFFLPHGTRITEKWKTFVRTEYRKRGYQEETSGYAANYKENMFIFNLDNEEFGLKPMNCPGHCVIFDSRPRSYRELPLRIADFGVLHRNEASGALTGLTRDDAHIFCRESQIKDEVKSVLEFISYAGQENILGDLETWDKAEMALADALKEFGKPWHIVWLLLFNSALSYFLNLPNFLVTKHTNALTLQVLFHFSSSLNQFEAVNQETLLVLLLF</sequence>
<dbReference type="InterPro" id="IPR002314">
    <property type="entry name" value="aa-tRNA-synt_IIb"/>
</dbReference>
<evidence type="ECO:0000256" key="2">
    <source>
        <dbReference type="ARBA" id="ARBA00013163"/>
    </source>
</evidence>
<evidence type="ECO:0000313" key="12">
    <source>
        <dbReference type="Proteomes" id="UP000245207"/>
    </source>
</evidence>
<evidence type="ECO:0000256" key="1">
    <source>
        <dbReference type="ARBA" id="ARBA00008226"/>
    </source>
</evidence>
<name>A0A2U1N2X5_ARTAN</name>
<organism evidence="11 12">
    <name type="scientific">Artemisia annua</name>
    <name type="common">Sweet wormwood</name>
    <dbReference type="NCBI Taxonomy" id="35608"/>
    <lineage>
        <taxon>Eukaryota</taxon>
        <taxon>Viridiplantae</taxon>
        <taxon>Streptophyta</taxon>
        <taxon>Embryophyta</taxon>
        <taxon>Tracheophyta</taxon>
        <taxon>Spermatophyta</taxon>
        <taxon>Magnoliopsida</taxon>
        <taxon>eudicotyledons</taxon>
        <taxon>Gunneridae</taxon>
        <taxon>Pentapetalae</taxon>
        <taxon>asterids</taxon>
        <taxon>campanulids</taxon>
        <taxon>Asterales</taxon>
        <taxon>Asteraceae</taxon>
        <taxon>Asteroideae</taxon>
        <taxon>Anthemideae</taxon>
        <taxon>Artemisiinae</taxon>
        <taxon>Artemisia</taxon>
    </lineage>
</organism>
<evidence type="ECO:0000256" key="8">
    <source>
        <dbReference type="ARBA" id="ARBA00031900"/>
    </source>
</evidence>
<dbReference type="OrthoDB" id="5423599at2759"/>
<keyword evidence="7 11" id="KW-0030">Aminoacyl-tRNA synthetase</keyword>
<evidence type="ECO:0000256" key="3">
    <source>
        <dbReference type="ARBA" id="ARBA00022598"/>
    </source>
</evidence>
<dbReference type="GO" id="GO:0005524">
    <property type="term" value="F:ATP binding"/>
    <property type="evidence" value="ECO:0007669"/>
    <property type="project" value="UniProtKB-KW"/>
</dbReference>
<dbReference type="GO" id="GO:0009507">
    <property type="term" value="C:chloroplast"/>
    <property type="evidence" value="ECO:0007669"/>
    <property type="project" value="TreeGrafter"/>
</dbReference>
<evidence type="ECO:0000256" key="6">
    <source>
        <dbReference type="ARBA" id="ARBA00022917"/>
    </source>
</evidence>